<evidence type="ECO:0000256" key="8">
    <source>
        <dbReference type="ARBA" id="ARBA00023015"/>
    </source>
</evidence>
<dbReference type="PROSITE" id="PS50134">
    <property type="entry name" value="ZF_TAZ"/>
    <property type="match status" value="3"/>
</dbReference>
<comment type="subcellular location">
    <subcellularLocation>
        <location evidence="1">Nucleus</location>
    </subcellularLocation>
</comment>
<dbReference type="GO" id="GO:0003713">
    <property type="term" value="F:transcription coactivator activity"/>
    <property type="evidence" value="ECO:0007669"/>
    <property type="project" value="TreeGrafter"/>
</dbReference>
<keyword evidence="4" id="KW-0479">Metal-binding</keyword>
<dbReference type="STRING" id="74557.A0A1W0A1B0"/>
<feature type="region of interest" description="Disordered" evidence="12">
    <location>
        <begin position="873"/>
        <end position="978"/>
    </location>
</feature>
<dbReference type="Pfam" id="PF02135">
    <property type="entry name" value="zf-TAZ"/>
    <property type="match status" value="3"/>
</dbReference>
<dbReference type="SUPFAM" id="SSF47040">
    <property type="entry name" value="Kix domain of CBP (creb binding protein)"/>
    <property type="match status" value="1"/>
</dbReference>
<dbReference type="AlphaFoldDB" id="A0A1W0A1B0"/>
<evidence type="ECO:0000313" key="14">
    <source>
        <dbReference type="EMBL" id="OQS03989.1"/>
    </source>
</evidence>
<proteinExistence type="predicted"/>
<dbReference type="InterPro" id="IPR013178">
    <property type="entry name" value="Histone_AcTrfase_Rtt109/CBP"/>
</dbReference>
<dbReference type="Pfam" id="PF16987">
    <property type="entry name" value="KIX_2"/>
    <property type="match status" value="2"/>
</dbReference>
<evidence type="ECO:0000256" key="5">
    <source>
        <dbReference type="ARBA" id="ARBA00022771"/>
    </source>
</evidence>
<dbReference type="PANTHER" id="PTHR13808">
    <property type="entry name" value="CBP/P300-RELATED"/>
    <property type="match status" value="1"/>
</dbReference>
<dbReference type="GO" id="GO:0004402">
    <property type="term" value="F:histone acetyltransferase activity"/>
    <property type="evidence" value="ECO:0007669"/>
    <property type="project" value="InterPro"/>
</dbReference>
<keyword evidence="3" id="KW-0808">Transferase</keyword>
<comment type="catalytic activity">
    <reaction evidence="11">
        <text>L-lysyl-[protein] + acetyl-CoA = N(6)-acetyl-L-lysyl-[protein] + CoA + H(+)</text>
        <dbReference type="Rhea" id="RHEA:45948"/>
        <dbReference type="Rhea" id="RHEA-COMP:9752"/>
        <dbReference type="Rhea" id="RHEA-COMP:10731"/>
        <dbReference type="ChEBI" id="CHEBI:15378"/>
        <dbReference type="ChEBI" id="CHEBI:29969"/>
        <dbReference type="ChEBI" id="CHEBI:57287"/>
        <dbReference type="ChEBI" id="CHEBI:57288"/>
        <dbReference type="ChEBI" id="CHEBI:61930"/>
        <dbReference type="EC" id="2.3.1.48"/>
    </reaction>
</comment>
<dbReference type="InterPro" id="IPR036546">
    <property type="entry name" value="MED15_KIX"/>
</dbReference>
<evidence type="ECO:0000259" key="13">
    <source>
        <dbReference type="PROSITE" id="PS50134"/>
    </source>
</evidence>
<gene>
    <name evidence="14" type="ORF">THRCLA_03731</name>
</gene>
<keyword evidence="6" id="KW-0862">Zinc</keyword>
<dbReference type="InterPro" id="IPR036529">
    <property type="entry name" value="KIX_dom_sf"/>
</dbReference>
<feature type="region of interest" description="Disordered" evidence="12">
    <location>
        <begin position="272"/>
        <end position="298"/>
    </location>
</feature>
<dbReference type="GO" id="GO:0031490">
    <property type="term" value="F:chromatin DNA binding"/>
    <property type="evidence" value="ECO:0007669"/>
    <property type="project" value="TreeGrafter"/>
</dbReference>
<dbReference type="OrthoDB" id="899at2759"/>
<dbReference type="Proteomes" id="UP000243217">
    <property type="component" value="Unassembled WGS sequence"/>
</dbReference>
<reference evidence="14 15" key="1">
    <citation type="journal article" date="2014" name="Genome Biol. Evol.">
        <title>The secreted proteins of Achlya hypogyna and Thraustotheca clavata identify the ancestral oomycete secretome and reveal gene acquisitions by horizontal gene transfer.</title>
        <authorList>
            <person name="Misner I."/>
            <person name="Blouin N."/>
            <person name="Leonard G."/>
            <person name="Richards T.A."/>
            <person name="Lane C.E."/>
        </authorList>
    </citation>
    <scope>NUCLEOTIDE SEQUENCE [LARGE SCALE GENOMIC DNA]</scope>
    <source>
        <strain evidence="14 15">ATCC 34112</strain>
    </source>
</reference>
<keyword evidence="7" id="KW-0156">Chromatin regulator</keyword>
<feature type="domain" description="TAZ-type" evidence="13">
    <location>
        <begin position="768"/>
        <end position="846"/>
    </location>
</feature>
<organism evidence="14 15">
    <name type="scientific">Thraustotheca clavata</name>
    <dbReference type="NCBI Taxonomy" id="74557"/>
    <lineage>
        <taxon>Eukaryota</taxon>
        <taxon>Sar</taxon>
        <taxon>Stramenopiles</taxon>
        <taxon>Oomycota</taxon>
        <taxon>Saprolegniomycetes</taxon>
        <taxon>Saprolegniales</taxon>
        <taxon>Achlyaceae</taxon>
        <taxon>Thraustotheca</taxon>
    </lineage>
</organism>
<evidence type="ECO:0000256" key="6">
    <source>
        <dbReference type="ARBA" id="ARBA00022833"/>
    </source>
</evidence>
<dbReference type="InterPro" id="IPR000197">
    <property type="entry name" value="Znf_TAZ"/>
</dbReference>
<dbReference type="SUPFAM" id="SSF57933">
    <property type="entry name" value="TAZ domain"/>
    <property type="match status" value="3"/>
</dbReference>
<evidence type="ECO:0000256" key="11">
    <source>
        <dbReference type="ARBA" id="ARBA00048017"/>
    </source>
</evidence>
<comment type="caution">
    <text evidence="14">The sequence shown here is derived from an EMBL/GenBank/DDBJ whole genome shotgun (WGS) entry which is preliminary data.</text>
</comment>
<feature type="compositionally biased region" description="Basic and acidic residues" evidence="12">
    <location>
        <begin position="912"/>
        <end position="933"/>
    </location>
</feature>
<accession>A0A1W0A1B0</accession>
<dbReference type="GO" id="GO:0045944">
    <property type="term" value="P:positive regulation of transcription by RNA polymerase II"/>
    <property type="evidence" value="ECO:0007669"/>
    <property type="project" value="TreeGrafter"/>
</dbReference>
<feature type="compositionally biased region" description="Polar residues" evidence="12">
    <location>
        <begin position="273"/>
        <end position="289"/>
    </location>
</feature>
<evidence type="ECO:0000256" key="4">
    <source>
        <dbReference type="ARBA" id="ARBA00022723"/>
    </source>
</evidence>
<feature type="region of interest" description="Disordered" evidence="12">
    <location>
        <begin position="685"/>
        <end position="729"/>
    </location>
</feature>
<dbReference type="InterPro" id="IPR035898">
    <property type="entry name" value="TAZ_dom_sf"/>
</dbReference>
<keyword evidence="9" id="KW-0804">Transcription</keyword>
<dbReference type="GO" id="GO:0000123">
    <property type="term" value="C:histone acetyltransferase complex"/>
    <property type="evidence" value="ECO:0007669"/>
    <property type="project" value="TreeGrafter"/>
</dbReference>
<dbReference type="PANTHER" id="PTHR13808:SF1">
    <property type="entry name" value="HISTONE ACETYLTRANSFERASE"/>
    <property type="match status" value="1"/>
</dbReference>
<evidence type="ECO:0000256" key="9">
    <source>
        <dbReference type="ARBA" id="ARBA00023163"/>
    </source>
</evidence>
<dbReference type="EMBL" id="JNBS01000701">
    <property type="protein sequence ID" value="OQS03989.1"/>
    <property type="molecule type" value="Genomic_DNA"/>
</dbReference>
<dbReference type="Gene3D" id="1.10.246.20">
    <property type="entry name" value="Coactivator CBP, KIX domain"/>
    <property type="match status" value="2"/>
</dbReference>
<dbReference type="GO" id="GO:0005667">
    <property type="term" value="C:transcription regulator complex"/>
    <property type="evidence" value="ECO:0007669"/>
    <property type="project" value="TreeGrafter"/>
</dbReference>
<evidence type="ECO:0000256" key="2">
    <source>
        <dbReference type="ARBA" id="ARBA00013184"/>
    </source>
</evidence>
<dbReference type="GO" id="GO:0005634">
    <property type="term" value="C:nucleus"/>
    <property type="evidence" value="ECO:0007669"/>
    <property type="project" value="UniProtKB-SubCell"/>
</dbReference>
<evidence type="ECO:0000256" key="1">
    <source>
        <dbReference type="ARBA" id="ARBA00004123"/>
    </source>
</evidence>
<protein>
    <recommendedName>
        <fullName evidence="2">histone acetyltransferase</fullName>
        <ecNumber evidence="2">2.3.1.48</ecNumber>
    </recommendedName>
</protein>
<feature type="compositionally biased region" description="Pro residues" evidence="12">
    <location>
        <begin position="935"/>
        <end position="946"/>
    </location>
</feature>
<feature type="domain" description="TAZ-type" evidence="13">
    <location>
        <begin position="422"/>
        <end position="505"/>
    </location>
</feature>
<evidence type="ECO:0000256" key="7">
    <source>
        <dbReference type="ARBA" id="ARBA00022853"/>
    </source>
</evidence>
<feature type="compositionally biased region" description="Low complexity" evidence="12">
    <location>
        <begin position="873"/>
        <end position="911"/>
    </location>
</feature>
<evidence type="ECO:0000256" key="10">
    <source>
        <dbReference type="ARBA" id="ARBA00023242"/>
    </source>
</evidence>
<keyword evidence="8" id="KW-0805">Transcription regulation</keyword>
<keyword evidence="10" id="KW-0539">Nucleus</keyword>
<keyword evidence="15" id="KW-1185">Reference proteome</keyword>
<dbReference type="GO" id="GO:0008270">
    <property type="term" value="F:zinc ion binding"/>
    <property type="evidence" value="ECO:0007669"/>
    <property type="project" value="UniProtKB-KW"/>
</dbReference>
<name>A0A1W0A1B0_9STRA</name>
<feature type="compositionally biased region" description="Low complexity" evidence="12">
    <location>
        <begin position="947"/>
        <end position="959"/>
    </location>
</feature>
<dbReference type="Gene3D" id="1.20.1020.10">
    <property type="entry name" value="TAZ domain"/>
    <property type="match status" value="3"/>
</dbReference>
<keyword evidence="5" id="KW-0863">Zinc-finger</keyword>
<evidence type="ECO:0000256" key="12">
    <source>
        <dbReference type="SAM" id="MobiDB-lite"/>
    </source>
</evidence>
<dbReference type="EC" id="2.3.1.48" evidence="2"/>
<feature type="compositionally biased region" description="Low complexity" evidence="12">
    <location>
        <begin position="696"/>
        <end position="713"/>
    </location>
</feature>
<dbReference type="SMART" id="SM00551">
    <property type="entry name" value="ZnF_TAZ"/>
    <property type="match status" value="3"/>
</dbReference>
<evidence type="ECO:0000256" key="3">
    <source>
        <dbReference type="ARBA" id="ARBA00022679"/>
    </source>
</evidence>
<feature type="domain" description="TAZ-type" evidence="13">
    <location>
        <begin position="568"/>
        <end position="649"/>
    </location>
</feature>
<sequence length="1013" mass="114129">MDPKFDEELLFSTNSLGGTPPANLFGNAFSVNGGQGNQQGMLNPAMYNSMSMQGMMAMGGNTMPMMYNPMNTTSTNDDAIQFPPELMNSPKTTTTASMNTTTMPMDPMLQMNPMGMNPMMGGNINMYPMPTSMPQNFYMLPAQQQQYLWQQQQQQQQYLQWMMSNGGNMMMSHPNAMPQTQQHHAPHTTMPVPMTTWQTTADNPMRKDVIARIVQFLQMQKPNAPQDWMKRLPQMAKKLEEALYRKATSKAEYNDMSTLQARLHVVAQEFKNKTQMGTNGTPSPATSKPSGEWRSAEDNSIRQDLIGRIVNLLKAQNPSATPEWINRLPHMAKKLEDMLYQKAQSKAEYTDLGRLKERLQEVATEIHKTNHLQQKDKNPQAMKPAMESSGSFTDVAKTIASNLSPRTITEYNQKVMSMMQNLDQNRLVLQRQHMRLVQLKHASECKLPSDKCPKGACHEMKLLWAHLQSCNSSEPCKAPHCLSSKYVLAHYQLCQIPTCVVCRTTESETSSTPTPGPAAVQMPTPQQNTAQPFAFQNHARGIASTLPEKAVQEYHQKVEFMLNDKSKEQHQSILIRQQQRLLQLRHASECNMERNCSTPACAEMKPLWRHLQTCRQTENCSTPHCLSSKYVLAHFQQCMKQHCAVCQPVRNAQQQQLHAMQQQQQQQQQFQQQQQQYLQQQQQLQNQQAMKPQPPQSAMTPQQSMQQQAQQNQAIKAEPTAGSTTSREHIRQFTEKAKTIANMLTPKTTQDYHAKVVGMMQPRNLHQNQTILERQQQRLLHLRHALFCEIEKCVATNCAEMKKLWQHINHCKKSDACAYAHCLSSKYVLSHFQQCTNPTCVVCELVRNPAEMDKLVAEDARLNAEAMNATATANVTSATAPTTSTPSSTNPNNTTTTTTTNTSTTNAAATTEVKKRPLDAPDDRVAKKPKEETPAAPPRTATPPQQPQQAAAPAPSMQPLSPPGSINDMNGSADLDLNLFSTGDMDDFGGFMADLDNEYDEEFQMQMDDQFPQ</sequence>
<evidence type="ECO:0000313" key="15">
    <source>
        <dbReference type="Proteomes" id="UP000243217"/>
    </source>
</evidence>